<dbReference type="SUPFAM" id="SSF51735">
    <property type="entry name" value="NAD(P)-binding Rossmann-fold domains"/>
    <property type="match status" value="1"/>
</dbReference>
<accession>A0AAV5A6G7</accession>
<dbReference type="InterPro" id="IPR050857">
    <property type="entry name" value="D-2-hydroxyacid_DH"/>
</dbReference>
<evidence type="ECO:0000259" key="4">
    <source>
        <dbReference type="Pfam" id="PF02826"/>
    </source>
</evidence>
<dbReference type="InterPro" id="IPR006140">
    <property type="entry name" value="D-isomer_DH_NAD-bd"/>
</dbReference>
<dbReference type="GO" id="GO:0016491">
    <property type="term" value="F:oxidoreductase activity"/>
    <property type="evidence" value="ECO:0007669"/>
    <property type="project" value="UniProtKB-KW"/>
</dbReference>
<keyword evidence="3" id="KW-0520">NAD</keyword>
<dbReference type="AlphaFoldDB" id="A0AAV5A6G7"/>
<dbReference type="Pfam" id="PF02826">
    <property type="entry name" value="2-Hacid_dh_C"/>
    <property type="match status" value="1"/>
</dbReference>
<dbReference type="PANTHER" id="PTHR42789:SF1">
    <property type="entry name" value="D-ISOMER SPECIFIC 2-HYDROXYACID DEHYDROGENASE FAMILY PROTEIN (AFU_ORTHOLOGUE AFUA_6G10090)"/>
    <property type="match status" value="1"/>
</dbReference>
<proteinExistence type="inferred from homology"/>
<comment type="caution">
    <text evidence="5">The sequence shown here is derived from an EMBL/GenBank/DDBJ whole genome shotgun (WGS) entry which is preliminary data.</text>
</comment>
<dbReference type="InterPro" id="IPR036291">
    <property type="entry name" value="NAD(P)-bd_dom_sf"/>
</dbReference>
<dbReference type="GO" id="GO:0051287">
    <property type="term" value="F:NAD binding"/>
    <property type="evidence" value="ECO:0007669"/>
    <property type="project" value="InterPro"/>
</dbReference>
<dbReference type="PROSITE" id="PS00671">
    <property type="entry name" value="D_2_HYDROXYACID_DH_3"/>
    <property type="match status" value="1"/>
</dbReference>
<dbReference type="Proteomes" id="UP001050691">
    <property type="component" value="Unassembled WGS sequence"/>
</dbReference>
<reference evidence="5" key="1">
    <citation type="submission" date="2021-10" db="EMBL/GenBank/DDBJ databases">
        <title>De novo Genome Assembly of Clathrus columnatus (Basidiomycota, Fungi) Using Illumina and Nanopore Sequence Data.</title>
        <authorList>
            <person name="Ogiso-Tanaka E."/>
            <person name="Itagaki H."/>
            <person name="Hosoya T."/>
            <person name="Hosaka K."/>
        </authorList>
    </citation>
    <scope>NUCLEOTIDE SEQUENCE</scope>
    <source>
        <strain evidence="5">MO-923</strain>
    </source>
</reference>
<comment type="similarity">
    <text evidence="1">Belongs to the D-isomer specific 2-hydroxyacid dehydrogenase family.</text>
</comment>
<evidence type="ECO:0000313" key="6">
    <source>
        <dbReference type="Proteomes" id="UP001050691"/>
    </source>
</evidence>
<keyword evidence="2" id="KW-0560">Oxidoreductase</keyword>
<dbReference type="Gene3D" id="3.40.50.720">
    <property type="entry name" value="NAD(P)-binding Rossmann-like Domain"/>
    <property type="match status" value="2"/>
</dbReference>
<evidence type="ECO:0000256" key="3">
    <source>
        <dbReference type="ARBA" id="ARBA00023027"/>
    </source>
</evidence>
<protein>
    <recommendedName>
        <fullName evidence="4">D-isomer specific 2-hydroxyacid dehydrogenase NAD-binding domain-containing protein</fullName>
    </recommendedName>
</protein>
<evidence type="ECO:0000313" key="5">
    <source>
        <dbReference type="EMBL" id="GJJ08839.1"/>
    </source>
</evidence>
<name>A0AAV5A6G7_9AGAM</name>
<keyword evidence="6" id="KW-1185">Reference proteome</keyword>
<gene>
    <name evidence="5" type="ORF">Clacol_003058</name>
</gene>
<dbReference type="CDD" id="cd12169">
    <property type="entry name" value="PGDH_like_1"/>
    <property type="match status" value="1"/>
</dbReference>
<sequence>MSSHIHIAILDDYQGVALELADWSNMQSKASIDVYRDTIHDEDQLAKRLEPYTIYITTTGFVNRSIDMVAAAAKGIIVTGTGGYGDPTLEHIWALFFEVARSIAVEDKNVKNANPQWQTLIPIGLSGKTLSLLGVGRLGGKTAKIAKLFGMRVLGWSPNLTKERAEAAGVELAESKEDLFKQADFLSIHLVLAPSTRHLVGKAELAALKPTAFFFNTSRGPIVDEEALLDTLYNKRIAGAGLDVYDIEPLPLNHPLRKAPNVVLTPHNAYISDDNYKAWWSGTAQNVSNYLEGKELRAILNGKE</sequence>
<dbReference type="EMBL" id="BPWL01000003">
    <property type="protein sequence ID" value="GJJ08839.1"/>
    <property type="molecule type" value="Genomic_DNA"/>
</dbReference>
<organism evidence="5 6">
    <name type="scientific">Clathrus columnatus</name>
    <dbReference type="NCBI Taxonomy" id="1419009"/>
    <lineage>
        <taxon>Eukaryota</taxon>
        <taxon>Fungi</taxon>
        <taxon>Dikarya</taxon>
        <taxon>Basidiomycota</taxon>
        <taxon>Agaricomycotina</taxon>
        <taxon>Agaricomycetes</taxon>
        <taxon>Phallomycetidae</taxon>
        <taxon>Phallales</taxon>
        <taxon>Clathraceae</taxon>
        <taxon>Clathrus</taxon>
    </lineage>
</organism>
<evidence type="ECO:0000256" key="2">
    <source>
        <dbReference type="ARBA" id="ARBA00023002"/>
    </source>
</evidence>
<dbReference type="InterPro" id="IPR029753">
    <property type="entry name" value="D-isomer_DH_CS"/>
</dbReference>
<dbReference type="SUPFAM" id="SSF52283">
    <property type="entry name" value="Formate/glycerate dehydrogenase catalytic domain-like"/>
    <property type="match status" value="1"/>
</dbReference>
<dbReference type="PANTHER" id="PTHR42789">
    <property type="entry name" value="D-ISOMER SPECIFIC 2-HYDROXYACID DEHYDROGENASE FAMILY PROTEIN (AFU_ORTHOLOGUE AFUA_6G10090)"/>
    <property type="match status" value="1"/>
</dbReference>
<feature type="domain" description="D-isomer specific 2-hydroxyacid dehydrogenase NAD-binding" evidence="4">
    <location>
        <begin position="94"/>
        <end position="269"/>
    </location>
</feature>
<evidence type="ECO:0000256" key="1">
    <source>
        <dbReference type="ARBA" id="ARBA00005854"/>
    </source>
</evidence>